<sequence length="332" mass="37652">MSLLIGSVISLVFVPWALLFAWFTPLPDTVQQEVTSALAHEFDGIIVYVDKKGQRARSYAAGWHNRELKVPANSQALFKIASISKLYDAVAVSKLVAAGRLSLDETLAHYLPELKTRIQYADKITLRMLLQHRSGIPNFTDVKDYWKNPPANAEQALALVLDLTAKFKPDEKYDYSNSNYLLISKIMEKVLGYDHFQFIKDEILVPLGLKHTFRSIQDVDKELVMSGYYVGVEHDLKMENESMIASAEDVGVFLRALNEGSVFNNGEQQLYTNLYKYEHTGLIPGYQSIAKYHKEIDTVVVQFVNTTNFDGDTWALSEIVYNRIVKIVSNNN</sequence>
<dbReference type="InterPro" id="IPR012338">
    <property type="entry name" value="Beta-lactam/transpept-like"/>
</dbReference>
<name>A0A285IVX6_9GAMM</name>
<proteinExistence type="predicted"/>
<evidence type="ECO:0000313" key="2">
    <source>
        <dbReference type="EMBL" id="SNY51256.1"/>
    </source>
</evidence>
<dbReference type="Pfam" id="PF00144">
    <property type="entry name" value="Beta-lactamase"/>
    <property type="match status" value="1"/>
</dbReference>
<dbReference type="AlphaFoldDB" id="A0A285IVX6"/>
<dbReference type="SUPFAM" id="SSF56601">
    <property type="entry name" value="beta-lactamase/transpeptidase-like"/>
    <property type="match status" value="1"/>
</dbReference>
<dbReference type="Proteomes" id="UP000219353">
    <property type="component" value="Unassembled WGS sequence"/>
</dbReference>
<reference evidence="3" key="1">
    <citation type="submission" date="2017-09" db="EMBL/GenBank/DDBJ databases">
        <authorList>
            <person name="Varghese N."/>
            <person name="Submissions S."/>
        </authorList>
    </citation>
    <scope>NUCLEOTIDE SEQUENCE [LARGE SCALE GENOMIC DNA]</scope>
    <source>
        <strain evidence="3">CGMCC 1.12461</strain>
    </source>
</reference>
<dbReference type="Gene3D" id="3.40.710.10">
    <property type="entry name" value="DD-peptidase/beta-lactamase superfamily"/>
    <property type="match status" value="1"/>
</dbReference>
<protein>
    <submittedName>
        <fullName evidence="2">Beta-lactamase</fullName>
    </submittedName>
</protein>
<dbReference type="PANTHER" id="PTHR46825">
    <property type="entry name" value="D-ALANYL-D-ALANINE-CARBOXYPEPTIDASE/ENDOPEPTIDASE AMPH"/>
    <property type="match status" value="1"/>
</dbReference>
<gene>
    <name evidence="2" type="ORF">SAMN06297280_1798</name>
</gene>
<dbReference type="EMBL" id="OBEB01000003">
    <property type="protein sequence ID" value="SNY51256.1"/>
    <property type="molecule type" value="Genomic_DNA"/>
</dbReference>
<evidence type="ECO:0000313" key="3">
    <source>
        <dbReference type="Proteomes" id="UP000219353"/>
    </source>
</evidence>
<keyword evidence="3" id="KW-1185">Reference proteome</keyword>
<organism evidence="2 3">
    <name type="scientific">Arsukibacterium tuosuense</name>
    <dbReference type="NCBI Taxonomy" id="1323745"/>
    <lineage>
        <taxon>Bacteria</taxon>
        <taxon>Pseudomonadati</taxon>
        <taxon>Pseudomonadota</taxon>
        <taxon>Gammaproteobacteria</taxon>
        <taxon>Chromatiales</taxon>
        <taxon>Chromatiaceae</taxon>
        <taxon>Arsukibacterium</taxon>
    </lineage>
</organism>
<evidence type="ECO:0000259" key="1">
    <source>
        <dbReference type="Pfam" id="PF00144"/>
    </source>
</evidence>
<dbReference type="PANTHER" id="PTHR46825:SF9">
    <property type="entry name" value="BETA-LACTAMASE-RELATED DOMAIN-CONTAINING PROTEIN"/>
    <property type="match status" value="1"/>
</dbReference>
<feature type="domain" description="Beta-lactamase-related" evidence="1">
    <location>
        <begin position="36"/>
        <end position="270"/>
    </location>
</feature>
<accession>A0A285IVX6</accession>
<dbReference type="InterPro" id="IPR001466">
    <property type="entry name" value="Beta-lactam-related"/>
</dbReference>
<dbReference type="InterPro" id="IPR050491">
    <property type="entry name" value="AmpC-like"/>
</dbReference>